<proteinExistence type="predicted"/>
<sequence>MTLDNLPGELVLRIIPLLTAHDHTQLVLVCKSWYSLFIPHLYHHVMIPLNYYCGFGFGHISKSLDLPVRRITLALIENPSLALLIRSLELYPSTCKGKWRDGPPLKPLPEEAYRLSMLPYGEAKRKHRRQFHAWRRDLKQRSERQDWYRPYRYEDAWLALLLMQVKNLERFAMELPEERDHLNEEVQLKNSVHFERVIQWASNPNLGVLTRLTHISLTNGPAFWEPGTAVNAVPLNRLVPYLRIPSVRKLYVKNPCDRIRFNMPKNRDLVLPLTHLDIEAPGERLPNLPRLLERYPNLQSFTLEQGELQREHVHNYPDYSLLYQPLQQSQSSLRHLNLTYQSDRTWLDAEIPTPAFFGSLTEFRNLQTVHMRWSNLVPFLGKAAYDPSTPLCELLPHSLQHLYIEDCLIQCSSALCRELENLVTHISETVPMLKTLYLRYAAEEQAPGQGCRECVQGKWPTLRMMEQDPISDGRLLELQGKFRALDVEFRIIERKARVPFPEDGSIRKKWPRGKNGKIVSM</sequence>
<protein>
    <recommendedName>
        <fullName evidence="1">F-box domain-containing protein</fullName>
    </recommendedName>
</protein>
<dbReference type="RefSeq" id="XP_025462195.1">
    <property type="nucleotide sequence ID" value="XM_025609468.1"/>
</dbReference>
<dbReference type="STRING" id="1450535.A0A317V6S5"/>
<keyword evidence="3" id="KW-1185">Reference proteome</keyword>
<accession>A0A317V6S5</accession>
<dbReference type="Gene3D" id="1.20.1280.50">
    <property type="match status" value="1"/>
</dbReference>
<dbReference type="GeneID" id="37111611"/>
<dbReference type="Pfam" id="PF24969">
    <property type="entry name" value="LRR_15"/>
    <property type="match status" value="1"/>
</dbReference>
<gene>
    <name evidence="2" type="ORF">BO94DRAFT_503282</name>
</gene>
<feature type="domain" description="F-box" evidence="1">
    <location>
        <begin position="1"/>
        <end position="45"/>
    </location>
</feature>
<dbReference type="InterPro" id="IPR001810">
    <property type="entry name" value="F-box_dom"/>
</dbReference>
<dbReference type="Pfam" id="PF12937">
    <property type="entry name" value="F-box-like"/>
    <property type="match status" value="1"/>
</dbReference>
<dbReference type="SUPFAM" id="SSF81383">
    <property type="entry name" value="F-box domain"/>
    <property type="match status" value="1"/>
</dbReference>
<dbReference type="AlphaFoldDB" id="A0A317V6S5"/>
<dbReference type="PROSITE" id="PS50181">
    <property type="entry name" value="FBOX"/>
    <property type="match status" value="1"/>
</dbReference>
<reference evidence="2 3" key="1">
    <citation type="submission" date="2016-12" db="EMBL/GenBank/DDBJ databases">
        <title>The genomes of Aspergillus section Nigri reveals drivers in fungal speciation.</title>
        <authorList>
            <consortium name="DOE Joint Genome Institute"/>
            <person name="Vesth T.C."/>
            <person name="Nybo J."/>
            <person name="Theobald S."/>
            <person name="Brandl J."/>
            <person name="Frisvad J.C."/>
            <person name="Nielsen K.F."/>
            <person name="Lyhne E.K."/>
            <person name="Kogle M.E."/>
            <person name="Kuo A."/>
            <person name="Riley R."/>
            <person name="Clum A."/>
            <person name="Nolan M."/>
            <person name="Lipzen A."/>
            <person name="Salamov A."/>
            <person name="Henrissat B."/>
            <person name="Wiebenga A."/>
            <person name="De Vries R.P."/>
            <person name="Grigoriev I.V."/>
            <person name="Mortensen U.H."/>
            <person name="Andersen M.R."/>
            <person name="Baker S.E."/>
        </authorList>
    </citation>
    <scope>NUCLEOTIDE SEQUENCE [LARGE SCALE GENOMIC DNA]</scope>
    <source>
        <strain evidence="2 3">CBS 115572</strain>
    </source>
</reference>
<dbReference type="Proteomes" id="UP000246702">
    <property type="component" value="Unassembled WGS sequence"/>
</dbReference>
<dbReference type="InterPro" id="IPR036047">
    <property type="entry name" value="F-box-like_dom_sf"/>
</dbReference>
<evidence type="ECO:0000259" key="1">
    <source>
        <dbReference type="PROSITE" id="PS50181"/>
    </source>
</evidence>
<dbReference type="OrthoDB" id="5130616at2759"/>
<dbReference type="SUPFAM" id="SSF52047">
    <property type="entry name" value="RNI-like"/>
    <property type="match status" value="1"/>
</dbReference>
<dbReference type="Gene3D" id="3.80.10.10">
    <property type="entry name" value="Ribonuclease Inhibitor"/>
    <property type="match status" value="1"/>
</dbReference>
<evidence type="ECO:0000313" key="3">
    <source>
        <dbReference type="Proteomes" id="UP000246702"/>
    </source>
</evidence>
<dbReference type="EMBL" id="MSFK01000044">
    <property type="protein sequence ID" value="PWY68532.1"/>
    <property type="molecule type" value="Genomic_DNA"/>
</dbReference>
<comment type="caution">
    <text evidence="2">The sequence shown here is derived from an EMBL/GenBank/DDBJ whole genome shotgun (WGS) entry which is preliminary data.</text>
</comment>
<dbReference type="InterPro" id="IPR032675">
    <property type="entry name" value="LRR_dom_sf"/>
</dbReference>
<evidence type="ECO:0000313" key="2">
    <source>
        <dbReference type="EMBL" id="PWY68532.1"/>
    </source>
</evidence>
<organism evidence="2 3">
    <name type="scientific">Aspergillus sclerotioniger CBS 115572</name>
    <dbReference type="NCBI Taxonomy" id="1450535"/>
    <lineage>
        <taxon>Eukaryota</taxon>
        <taxon>Fungi</taxon>
        <taxon>Dikarya</taxon>
        <taxon>Ascomycota</taxon>
        <taxon>Pezizomycotina</taxon>
        <taxon>Eurotiomycetes</taxon>
        <taxon>Eurotiomycetidae</taxon>
        <taxon>Eurotiales</taxon>
        <taxon>Aspergillaceae</taxon>
        <taxon>Aspergillus</taxon>
        <taxon>Aspergillus subgen. Circumdati</taxon>
    </lineage>
</organism>
<dbReference type="InterPro" id="IPR056867">
    <property type="entry name" value="LRR_15"/>
</dbReference>
<name>A0A317V6S5_9EURO</name>